<protein>
    <submittedName>
        <fullName evidence="2">Uncharacterized protein</fullName>
    </submittedName>
</protein>
<dbReference type="InParanoid" id="A0A1D2VBC8"/>
<evidence type="ECO:0000256" key="1">
    <source>
        <dbReference type="SAM" id="MobiDB-lite"/>
    </source>
</evidence>
<feature type="compositionally biased region" description="Low complexity" evidence="1">
    <location>
        <begin position="329"/>
        <end position="354"/>
    </location>
</feature>
<sequence length="657" mass="73530">MTDYYPELSTKFEVKKLRAELHKVIAHEHDTFVLLQEISSTLEFTYDPINNCFTINLNHFDKIDNLDQNTIDPNFNKNSPFLNHRHIGDIKFILNKKKHLILKLSKKNKAEYLFLYDKYIYPKFNNNNTNHNNNNTNHNNNNQNNTSNNNSNITTTDHNSHNSINNNFSNITNISDINGINNINNINAINNLNNMNNINNLNALNALNNISSFNNLGISTLNNLSNINSISHLNTISNINSLNNVSNSNNIDSLNSFNGINTEPFAINSNSSSNSIMLTSGTSSSVLSTPISLSYDGTTGLFGNDNDYLGSSQSNQCLSKSVVSNYDASSGNSSSSTNISSNTNTTANSVNDSTYENRTSITSSAGTYGTINIDPFPNDSTLETQLSYPQQTASSNLFFQPASNNLNSIQISPQQPFLNPFHQQQQNFLLQSQINANNRISGGLEEGSQKPSINNNEFSTPILTSNNIITECNLMNNSNSYQKRIFSNDAKINNSISKKQNKISKPMSYAQLKNQYHLTLETFKNYLKHDKNNYKIASDIVMDLIFRKIIPSNLLMKISKEIENNVVFHNFIISNNYSLDEKLNFILNYLARTSINDESNSGKIVNSFCNDNSTINDTEESKSRNNSFCNAENIKQSSLNNKVGCIISEAETGTEIK</sequence>
<proteinExistence type="predicted"/>
<evidence type="ECO:0000313" key="2">
    <source>
        <dbReference type="EMBL" id="ODV58757.1"/>
    </source>
</evidence>
<dbReference type="RefSeq" id="XP_020045064.1">
    <property type="nucleotide sequence ID" value="XM_020192071.1"/>
</dbReference>
<dbReference type="AlphaFoldDB" id="A0A1D2VBC8"/>
<evidence type="ECO:0000313" key="3">
    <source>
        <dbReference type="Proteomes" id="UP000095038"/>
    </source>
</evidence>
<dbReference type="Proteomes" id="UP000095038">
    <property type="component" value="Unassembled WGS sequence"/>
</dbReference>
<gene>
    <name evidence="2" type="ORF">ASCRUDRAFT_72427</name>
</gene>
<feature type="region of interest" description="Disordered" evidence="1">
    <location>
        <begin position="329"/>
        <end position="355"/>
    </location>
</feature>
<reference evidence="3" key="1">
    <citation type="submission" date="2016-05" db="EMBL/GenBank/DDBJ databases">
        <title>Comparative genomics of biotechnologically important yeasts.</title>
        <authorList>
            <consortium name="DOE Joint Genome Institute"/>
            <person name="Riley R."/>
            <person name="Haridas S."/>
            <person name="Wolfe K.H."/>
            <person name="Lopes M.R."/>
            <person name="Hittinger C.T."/>
            <person name="Goker M."/>
            <person name="Salamov A."/>
            <person name="Wisecaver J."/>
            <person name="Long T.M."/>
            <person name="Aerts A.L."/>
            <person name="Barry K."/>
            <person name="Choi C."/>
            <person name="Clum A."/>
            <person name="Coughlan A.Y."/>
            <person name="Deshpande S."/>
            <person name="Douglass A.P."/>
            <person name="Hanson S.J."/>
            <person name="Klenk H.-P."/>
            <person name="Labutti K."/>
            <person name="Lapidus A."/>
            <person name="Lindquist E."/>
            <person name="Lipzen A."/>
            <person name="Meier-Kolthoff J.P."/>
            <person name="Ohm R.A."/>
            <person name="Otillar R.P."/>
            <person name="Pangilinan J."/>
            <person name="Peng Y."/>
            <person name="Rokas A."/>
            <person name="Rosa C.A."/>
            <person name="Scheuner C."/>
            <person name="Sibirny A.A."/>
            <person name="Slot J.C."/>
            <person name="Stielow J.B."/>
            <person name="Sun H."/>
            <person name="Kurtzman C.P."/>
            <person name="Blackwell M."/>
            <person name="Grigoriev I.V."/>
            <person name="Jeffries T.W."/>
        </authorList>
    </citation>
    <scope>NUCLEOTIDE SEQUENCE [LARGE SCALE GENOMIC DNA]</scope>
    <source>
        <strain evidence="3">DSM 1968</strain>
    </source>
</reference>
<dbReference type="GeneID" id="30965707"/>
<keyword evidence="3" id="KW-1185">Reference proteome</keyword>
<name>A0A1D2VBC8_9ASCO</name>
<organism evidence="2 3">
    <name type="scientific">Ascoidea rubescens DSM 1968</name>
    <dbReference type="NCBI Taxonomy" id="1344418"/>
    <lineage>
        <taxon>Eukaryota</taxon>
        <taxon>Fungi</taxon>
        <taxon>Dikarya</taxon>
        <taxon>Ascomycota</taxon>
        <taxon>Saccharomycotina</taxon>
        <taxon>Saccharomycetes</taxon>
        <taxon>Ascoideaceae</taxon>
        <taxon>Ascoidea</taxon>
    </lineage>
</organism>
<feature type="region of interest" description="Disordered" evidence="1">
    <location>
        <begin position="127"/>
        <end position="161"/>
    </location>
</feature>
<dbReference type="EMBL" id="KV454490">
    <property type="protein sequence ID" value="ODV58757.1"/>
    <property type="molecule type" value="Genomic_DNA"/>
</dbReference>
<accession>A0A1D2VBC8</accession>